<comment type="caution">
    <text evidence="1">The sequence shown here is derived from an EMBL/GenBank/DDBJ whole genome shotgun (WGS) entry which is preliminary data.</text>
</comment>
<dbReference type="AlphaFoldDB" id="A0ABD2BH86"/>
<protein>
    <submittedName>
        <fullName evidence="1">Uncharacterized protein</fullName>
    </submittedName>
</protein>
<sequence length="63" mass="7126">MSVLSDIDKAVVKKVNNRVVQSKDQSITQLIKVMSKKVKGKAEQCKTVEFSRVSSVERIYGRK</sequence>
<keyword evidence="2" id="KW-1185">Reference proteome</keyword>
<dbReference type="EMBL" id="JAUDFV010000096">
    <property type="protein sequence ID" value="KAL2732122.1"/>
    <property type="molecule type" value="Genomic_DNA"/>
</dbReference>
<name>A0ABD2BH86_VESSQ</name>
<proteinExistence type="predicted"/>
<gene>
    <name evidence="1" type="ORF">V1478_004381</name>
</gene>
<evidence type="ECO:0000313" key="1">
    <source>
        <dbReference type="EMBL" id="KAL2732122.1"/>
    </source>
</evidence>
<organism evidence="1 2">
    <name type="scientific">Vespula squamosa</name>
    <name type="common">Southern yellow jacket</name>
    <name type="synonym">Wasp</name>
    <dbReference type="NCBI Taxonomy" id="30214"/>
    <lineage>
        <taxon>Eukaryota</taxon>
        <taxon>Metazoa</taxon>
        <taxon>Ecdysozoa</taxon>
        <taxon>Arthropoda</taxon>
        <taxon>Hexapoda</taxon>
        <taxon>Insecta</taxon>
        <taxon>Pterygota</taxon>
        <taxon>Neoptera</taxon>
        <taxon>Endopterygota</taxon>
        <taxon>Hymenoptera</taxon>
        <taxon>Apocrita</taxon>
        <taxon>Aculeata</taxon>
        <taxon>Vespoidea</taxon>
        <taxon>Vespidae</taxon>
        <taxon>Vespinae</taxon>
        <taxon>Vespula</taxon>
    </lineage>
</organism>
<evidence type="ECO:0000313" key="2">
    <source>
        <dbReference type="Proteomes" id="UP001607302"/>
    </source>
</evidence>
<reference evidence="1 2" key="1">
    <citation type="journal article" date="2024" name="Ann. Entomol. Soc. Am.">
        <title>Genomic analyses of the southern and eastern yellowjacket wasps (Hymenoptera: Vespidae) reveal evolutionary signatures of social life.</title>
        <authorList>
            <person name="Catto M.A."/>
            <person name="Caine P.B."/>
            <person name="Orr S.E."/>
            <person name="Hunt B.G."/>
            <person name="Goodisman M.A.D."/>
        </authorList>
    </citation>
    <scope>NUCLEOTIDE SEQUENCE [LARGE SCALE GENOMIC DNA]</scope>
    <source>
        <strain evidence="1">233</strain>
        <tissue evidence="1">Head and thorax</tissue>
    </source>
</reference>
<dbReference type="Proteomes" id="UP001607302">
    <property type="component" value="Unassembled WGS sequence"/>
</dbReference>
<accession>A0ABD2BH86</accession>